<evidence type="ECO:0000256" key="2">
    <source>
        <dbReference type="ARBA" id="ARBA00005417"/>
    </source>
</evidence>
<evidence type="ECO:0000313" key="9">
    <source>
        <dbReference type="EMBL" id="MBB5980895.1"/>
    </source>
</evidence>
<evidence type="ECO:0000256" key="4">
    <source>
        <dbReference type="ARBA" id="ARBA00022475"/>
    </source>
</evidence>
<evidence type="ECO:0000256" key="6">
    <source>
        <dbReference type="ARBA" id="ARBA00022840"/>
    </source>
</evidence>
<dbReference type="PANTHER" id="PTHR43297:SF2">
    <property type="entry name" value="DIPEPTIDE TRANSPORT ATP-BINDING PROTEIN DPPD"/>
    <property type="match status" value="1"/>
</dbReference>
<keyword evidence="7" id="KW-0472">Membrane</keyword>
<dbReference type="SMART" id="SM00382">
    <property type="entry name" value="AAA"/>
    <property type="match status" value="1"/>
</dbReference>
<dbReference type="AlphaFoldDB" id="A0A841DVN4"/>
<keyword evidence="4" id="KW-1003">Cell membrane</keyword>
<organism evidence="9 10">
    <name type="scientific">Kribbella solani</name>
    <dbReference type="NCBI Taxonomy" id="236067"/>
    <lineage>
        <taxon>Bacteria</taxon>
        <taxon>Bacillati</taxon>
        <taxon>Actinomycetota</taxon>
        <taxon>Actinomycetes</taxon>
        <taxon>Propionibacteriales</taxon>
        <taxon>Kribbellaceae</taxon>
        <taxon>Kribbella</taxon>
    </lineage>
</organism>
<dbReference type="InterPro" id="IPR003439">
    <property type="entry name" value="ABC_transporter-like_ATP-bd"/>
</dbReference>
<evidence type="ECO:0000256" key="5">
    <source>
        <dbReference type="ARBA" id="ARBA00022741"/>
    </source>
</evidence>
<reference evidence="9 10" key="1">
    <citation type="submission" date="2020-08" db="EMBL/GenBank/DDBJ databases">
        <title>Sequencing the genomes of 1000 actinobacteria strains.</title>
        <authorList>
            <person name="Klenk H.-P."/>
        </authorList>
    </citation>
    <scope>NUCLEOTIDE SEQUENCE [LARGE SCALE GENOMIC DNA]</scope>
    <source>
        <strain evidence="9 10">DSM 17294</strain>
    </source>
</reference>
<dbReference type="InterPro" id="IPR027417">
    <property type="entry name" value="P-loop_NTPase"/>
</dbReference>
<accession>A0A841DVN4</accession>
<evidence type="ECO:0000313" key="10">
    <source>
        <dbReference type="Proteomes" id="UP000558997"/>
    </source>
</evidence>
<dbReference type="EMBL" id="JACHNF010000001">
    <property type="protein sequence ID" value="MBB5980895.1"/>
    <property type="molecule type" value="Genomic_DNA"/>
</dbReference>
<evidence type="ECO:0000259" key="8">
    <source>
        <dbReference type="PROSITE" id="PS50893"/>
    </source>
</evidence>
<name>A0A841DVN4_9ACTN</name>
<evidence type="ECO:0000256" key="1">
    <source>
        <dbReference type="ARBA" id="ARBA00004202"/>
    </source>
</evidence>
<comment type="caution">
    <text evidence="9">The sequence shown here is derived from an EMBL/GenBank/DDBJ whole genome shotgun (WGS) entry which is preliminary data.</text>
</comment>
<proteinExistence type="inferred from homology"/>
<evidence type="ECO:0000256" key="3">
    <source>
        <dbReference type="ARBA" id="ARBA00022448"/>
    </source>
</evidence>
<evidence type="ECO:0000256" key="7">
    <source>
        <dbReference type="ARBA" id="ARBA00023136"/>
    </source>
</evidence>
<dbReference type="PANTHER" id="PTHR43297">
    <property type="entry name" value="OLIGOPEPTIDE TRANSPORT ATP-BINDING PROTEIN APPD"/>
    <property type="match status" value="1"/>
</dbReference>
<dbReference type="CDD" id="cd03257">
    <property type="entry name" value="ABC_NikE_OppD_transporters"/>
    <property type="match status" value="1"/>
</dbReference>
<dbReference type="Proteomes" id="UP000558997">
    <property type="component" value="Unassembled WGS sequence"/>
</dbReference>
<dbReference type="PROSITE" id="PS50893">
    <property type="entry name" value="ABC_TRANSPORTER_2"/>
    <property type="match status" value="1"/>
</dbReference>
<dbReference type="GO" id="GO:0005524">
    <property type="term" value="F:ATP binding"/>
    <property type="evidence" value="ECO:0007669"/>
    <property type="project" value="UniProtKB-KW"/>
</dbReference>
<dbReference type="InterPro" id="IPR050388">
    <property type="entry name" value="ABC_Ni/Peptide_Import"/>
</dbReference>
<dbReference type="SUPFAM" id="SSF52540">
    <property type="entry name" value="P-loop containing nucleoside triphosphate hydrolases"/>
    <property type="match status" value="1"/>
</dbReference>
<dbReference type="GO" id="GO:0005886">
    <property type="term" value="C:plasma membrane"/>
    <property type="evidence" value="ECO:0007669"/>
    <property type="project" value="UniProtKB-SubCell"/>
</dbReference>
<feature type="domain" description="ABC transporter" evidence="8">
    <location>
        <begin position="7"/>
        <end position="252"/>
    </location>
</feature>
<comment type="subcellular location">
    <subcellularLocation>
        <location evidence="1">Cell membrane</location>
        <topology evidence="1">Peripheral membrane protein</topology>
    </subcellularLocation>
</comment>
<gene>
    <name evidence="9" type="ORF">HDA44_004236</name>
</gene>
<sequence>MASDKVLAVSGLGIAYGRGPDTVSGFDLDILPGDRVGIIGESGSGKSTVALGMFGLLPPPGRITKGTVEVHGVDVATMTPRGRRQIHGRTIGLIYQDASTSLDPLKRVGSQVAEAIRAHQDVRGKALTRMVAAALEGVNLLERHARSYPHELSGGMRQRAAIAIALVNNPDLVIADEPTSALDVTTQATVLKLLDERVTTQGCALVLVTHDLGVVADHCDLTIVMHQGRAVERGDTDAVLTKPRHRYTQSLVDCYAALDDNDLERLPTDLLATAEDSAASDKEVGHAG</sequence>
<comment type="similarity">
    <text evidence="2">Belongs to the ABC transporter superfamily.</text>
</comment>
<keyword evidence="3" id="KW-0813">Transport</keyword>
<dbReference type="Gene3D" id="3.40.50.300">
    <property type="entry name" value="P-loop containing nucleotide triphosphate hydrolases"/>
    <property type="match status" value="1"/>
</dbReference>
<protein>
    <submittedName>
        <fullName evidence="9">ABC-type glutathione transport system ATPase component</fullName>
    </submittedName>
</protein>
<dbReference type="Pfam" id="PF00005">
    <property type="entry name" value="ABC_tran"/>
    <property type="match status" value="1"/>
</dbReference>
<dbReference type="GO" id="GO:0016887">
    <property type="term" value="F:ATP hydrolysis activity"/>
    <property type="evidence" value="ECO:0007669"/>
    <property type="project" value="InterPro"/>
</dbReference>
<dbReference type="RefSeq" id="WP_184836964.1">
    <property type="nucleotide sequence ID" value="NZ_BAAAVN010000003.1"/>
</dbReference>
<dbReference type="InterPro" id="IPR017871">
    <property type="entry name" value="ABC_transporter-like_CS"/>
</dbReference>
<dbReference type="PROSITE" id="PS00211">
    <property type="entry name" value="ABC_TRANSPORTER_1"/>
    <property type="match status" value="1"/>
</dbReference>
<keyword evidence="5" id="KW-0547">Nucleotide-binding</keyword>
<keyword evidence="6" id="KW-0067">ATP-binding</keyword>
<dbReference type="InterPro" id="IPR003593">
    <property type="entry name" value="AAA+_ATPase"/>
</dbReference>
<keyword evidence="10" id="KW-1185">Reference proteome</keyword>